<dbReference type="InterPro" id="IPR017850">
    <property type="entry name" value="Alkaline_phosphatase_core_sf"/>
</dbReference>
<keyword evidence="6" id="KW-0732">Signal</keyword>
<evidence type="ECO:0000313" key="8">
    <source>
        <dbReference type="EMBL" id="QDT16970.1"/>
    </source>
</evidence>
<name>A0A517PC74_9PLAN</name>
<feature type="region of interest" description="Disordered" evidence="5">
    <location>
        <begin position="501"/>
        <end position="521"/>
    </location>
</feature>
<feature type="domain" description="Sulfatase N-terminal" evidence="7">
    <location>
        <begin position="25"/>
        <end position="382"/>
    </location>
</feature>
<dbReference type="OrthoDB" id="237120at2"/>
<gene>
    <name evidence="8" type="primary">betC_7</name>
    <name evidence="8" type="ORF">CA12_30800</name>
</gene>
<dbReference type="GO" id="GO:0047753">
    <property type="term" value="F:choline-sulfatase activity"/>
    <property type="evidence" value="ECO:0007669"/>
    <property type="project" value="UniProtKB-EC"/>
</dbReference>
<accession>A0A517PC74</accession>
<dbReference type="CDD" id="cd16031">
    <property type="entry name" value="G6S_like"/>
    <property type="match status" value="1"/>
</dbReference>
<feature type="signal peptide" evidence="6">
    <location>
        <begin position="1"/>
        <end position="17"/>
    </location>
</feature>
<evidence type="ECO:0000313" key="9">
    <source>
        <dbReference type="Proteomes" id="UP000318741"/>
    </source>
</evidence>
<dbReference type="EMBL" id="CP036265">
    <property type="protein sequence ID" value="QDT16970.1"/>
    <property type="molecule type" value="Genomic_DNA"/>
</dbReference>
<feature type="region of interest" description="Disordered" evidence="5">
    <location>
        <begin position="223"/>
        <end position="242"/>
    </location>
</feature>
<evidence type="ECO:0000256" key="5">
    <source>
        <dbReference type="SAM" id="MobiDB-lite"/>
    </source>
</evidence>
<dbReference type="AlphaFoldDB" id="A0A517PC74"/>
<evidence type="ECO:0000256" key="1">
    <source>
        <dbReference type="ARBA" id="ARBA00008779"/>
    </source>
</evidence>
<keyword evidence="2" id="KW-0479">Metal-binding</keyword>
<keyword evidence="3 8" id="KW-0378">Hydrolase</keyword>
<organism evidence="8 9">
    <name type="scientific">Alienimonas californiensis</name>
    <dbReference type="NCBI Taxonomy" id="2527989"/>
    <lineage>
        <taxon>Bacteria</taxon>
        <taxon>Pseudomonadati</taxon>
        <taxon>Planctomycetota</taxon>
        <taxon>Planctomycetia</taxon>
        <taxon>Planctomycetales</taxon>
        <taxon>Planctomycetaceae</taxon>
        <taxon>Alienimonas</taxon>
    </lineage>
</organism>
<dbReference type="PANTHER" id="PTHR42693">
    <property type="entry name" value="ARYLSULFATASE FAMILY MEMBER"/>
    <property type="match status" value="1"/>
</dbReference>
<reference evidence="8 9" key="1">
    <citation type="submission" date="2019-02" db="EMBL/GenBank/DDBJ databases">
        <title>Deep-cultivation of Planctomycetes and their phenomic and genomic characterization uncovers novel biology.</title>
        <authorList>
            <person name="Wiegand S."/>
            <person name="Jogler M."/>
            <person name="Boedeker C."/>
            <person name="Pinto D."/>
            <person name="Vollmers J."/>
            <person name="Rivas-Marin E."/>
            <person name="Kohn T."/>
            <person name="Peeters S.H."/>
            <person name="Heuer A."/>
            <person name="Rast P."/>
            <person name="Oberbeckmann S."/>
            <person name="Bunk B."/>
            <person name="Jeske O."/>
            <person name="Meyerdierks A."/>
            <person name="Storesund J.E."/>
            <person name="Kallscheuer N."/>
            <person name="Luecker S."/>
            <person name="Lage O.M."/>
            <person name="Pohl T."/>
            <person name="Merkel B.J."/>
            <person name="Hornburger P."/>
            <person name="Mueller R.-W."/>
            <person name="Bruemmer F."/>
            <person name="Labrenz M."/>
            <person name="Spormann A.M."/>
            <person name="Op den Camp H."/>
            <person name="Overmann J."/>
            <person name="Amann R."/>
            <person name="Jetten M.S.M."/>
            <person name="Mascher T."/>
            <person name="Medema M.H."/>
            <person name="Devos D.P."/>
            <person name="Kaster A.-K."/>
            <person name="Ovreas L."/>
            <person name="Rohde M."/>
            <person name="Galperin M.Y."/>
            <person name="Jogler C."/>
        </authorList>
    </citation>
    <scope>NUCLEOTIDE SEQUENCE [LARGE SCALE GENOMIC DNA]</scope>
    <source>
        <strain evidence="8 9">CA12</strain>
    </source>
</reference>
<dbReference type="EC" id="3.1.6.6" evidence="8"/>
<keyword evidence="9" id="KW-1185">Reference proteome</keyword>
<dbReference type="Proteomes" id="UP000318741">
    <property type="component" value="Chromosome"/>
</dbReference>
<dbReference type="Gene3D" id="3.40.720.10">
    <property type="entry name" value="Alkaline Phosphatase, subunit A"/>
    <property type="match status" value="1"/>
</dbReference>
<evidence type="ECO:0000256" key="3">
    <source>
        <dbReference type="ARBA" id="ARBA00022801"/>
    </source>
</evidence>
<keyword evidence="4" id="KW-0106">Calcium</keyword>
<dbReference type="SUPFAM" id="SSF53649">
    <property type="entry name" value="Alkaline phosphatase-like"/>
    <property type="match status" value="1"/>
</dbReference>
<dbReference type="InterPro" id="IPR000917">
    <property type="entry name" value="Sulfatase_N"/>
</dbReference>
<feature type="chain" id="PRO_5022196526" evidence="6">
    <location>
        <begin position="18"/>
        <end position="543"/>
    </location>
</feature>
<dbReference type="InterPro" id="IPR024607">
    <property type="entry name" value="Sulfatase_CS"/>
</dbReference>
<comment type="similarity">
    <text evidence="1">Belongs to the sulfatase family.</text>
</comment>
<evidence type="ECO:0000256" key="4">
    <source>
        <dbReference type="ARBA" id="ARBA00022837"/>
    </source>
</evidence>
<evidence type="ECO:0000256" key="6">
    <source>
        <dbReference type="SAM" id="SignalP"/>
    </source>
</evidence>
<protein>
    <submittedName>
        <fullName evidence="8">Choline-sulfatase</fullName>
        <ecNumber evidence="8">3.1.6.6</ecNumber>
    </submittedName>
</protein>
<dbReference type="InterPro" id="IPR050738">
    <property type="entry name" value="Sulfatase"/>
</dbReference>
<dbReference type="RefSeq" id="WP_145359881.1">
    <property type="nucleotide sequence ID" value="NZ_CP036265.1"/>
</dbReference>
<proteinExistence type="inferred from homology"/>
<sequence precursor="true">MPALLAALLLGGAPMPAAIGPVERPNVLVILADDHRYDALGFLGHPFLKTPHLDALAARGAHCANAVVTTSLCSPSRASILTGLYAHTHGVTDNYNPPADGLVWFPKHLQAAGYETAFVGKWHMGDTDAPQPGFDHWISFRGQGTYFPDGRGTSRKVPQNSDGMLNVNGTQAPQRGYITDELTDLALDWLGKRQGERPWLMYLSHKAVHSDFVPADRHRGTYADAPWSPPPSFHPTDAPTGARPRWLRDQRNSRHGVGFAYNLPQSGENAAGGNVADENAFDLAAYHRRYCEAILALDETTGRLTDWLEESGQAENTIVVYLGDNGFQFGEQGLIDKRTAYAASVRIPLLVRWPAAIPAGSTVEQTVASIDLAPTLLDACGVPWPEDTPCDGRSFLPLLKGEAAEWREAVLYEYLWEWNYPHTPTTHAVIGERWKYVRYHGVWDTDELFDRHADPHETVNLIADPAHQETVTRLRAELFALLAETGGETLPLKPDRGVSFPWRRPDGPPPGAFPARFDVPSEPPAASVPAWVRGVETAEPSPP</sequence>
<dbReference type="PANTHER" id="PTHR42693:SF53">
    <property type="entry name" value="ENDO-4-O-SULFATASE"/>
    <property type="match status" value="1"/>
</dbReference>
<dbReference type="GO" id="GO:0004065">
    <property type="term" value="F:arylsulfatase activity"/>
    <property type="evidence" value="ECO:0007669"/>
    <property type="project" value="TreeGrafter"/>
</dbReference>
<dbReference type="GO" id="GO:0046872">
    <property type="term" value="F:metal ion binding"/>
    <property type="evidence" value="ECO:0007669"/>
    <property type="project" value="UniProtKB-KW"/>
</dbReference>
<dbReference type="Pfam" id="PF00884">
    <property type="entry name" value="Sulfatase"/>
    <property type="match status" value="1"/>
</dbReference>
<dbReference type="PROSITE" id="PS00149">
    <property type="entry name" value="SULFATASE_2"/>
    <property type="match status" value="1"/>
</dbReference>
<evidence type="ECO:0000259" key="7">
    <source>
        <dbReference type="Pfam" id="PF00884"/>
    </source>
</evidence>
<evidence type="ECO:0000256" key="2">
    <source>
        <dbReference type="ARBA" id="ARBA00022723"/>
    </source>
</evidence>
<dbReference type="PROSITE" id="PS00523">
    <property type="entry name" value="SULFATASE_1"/>
    <property type="match status" value="1"/>
</dbReference>
<dbReference type="KEGG" id="acaf:CA12_30800"/>